<dbReference type="InterPro" id="IPR035984">
    <property type="entry name" value="Acyl-CoA-binding_sf"/>
</dbReference>
<dbReference type="eggNOG" id="KOG0817">
    <property type="taxonomic scope" value="Eukaryota"/>
</dbReference>
<dbReference type="FunCoup" id="Q232M9">
    <property type="interactions" value="60"/>
</dbReference>
<dbReference type="InterPro" id="IPR014352">
    <property type="entry name" value="FERM/acyl-CoA-bd_prot_sf"/>
</dbReference>
<accession>Q232M9</accession>
<dbReference type="Gene3D" id="1.20.80.10">
    <property type="match status" value="1"/>
</dbReference>
<gene>
    <name evidence="3" type="ORF">TTHERM_00592690</name>
</gene>
<dbReference type="SUPFAM" id="SSF47027">
    <property type="entry name" value="Acyl-CoA binding protein"/>
    <property type="match status" value="1"/>
</dbReference>
<dbReference type="RefSeq" id="XP_001011628.3">
    <property type="nucleotide sequence ID" value="XM_001011628.3"/>
</dbReference>
<reference evidence="4" key="1">
    <citation type="journal article" date="2006" name="PLoS Biol.">
        <title>Macronuclear genome sequence of the ciliate Tetrahymena thermophila, a model eukaryote.</title>
        <authorList>
            <person name="Eisen J.A."/>
            <person name="Coyne R.S."/>
            <person name="Wu M."/>
            <person name="Wu D."/>
            <person name="Thiagarajan M."/>
            <person name="Wortman J.R."/>
            <person name="Badger J.H."/>
            <person name="Ren Q."/>
            <person name="Amedeo P."/>
            <person name="Jones K.M."/>
            <person name="Tallon L.J."/>
            <person name="Delcher A.L."/>
            <person name="Salzberg S.L."/>
            <person name="Silva J.C."/>
            <person name="Haas B.J."/>
            <person name="Majoros W.H."/>
            <person name="Farzad M."/>
            <person name="Carlton J.M."/>
            <person name="Smith R.K. Jr."/>
            <person name="Garg J."/>
            <person name="Pearlman R.E."/>
            <person name="Karrer K.M."/>
            <person name="Sun L."/>
            <person name="Manning G."/>
            <person name="Elde N.C."/>
            <person name="Turkewitz A.P."/>
            <person name="Asai D.J."/>
            <person name="Wilkes D.E."/>
            <person name="Wang Y."/>
            <person name="Cai H."/>
            <person name="Collins K."/>
            <person name="Stewart B.A."/>
            <person name="Lee S.R."/>
            <person name="Wilamowska K."/>
            <person name="Weinberg Z."/>
            <person name="Ruzzo W.L."/>
            <person name="Wloga D."/>
            <person name="Gaertig J."/>
            <person name="Frankel J."/>
            <person name="Tsao C.-C."/>
            <person name="Gorovsky M.A."/>
            <person name="Keeling P.J."/>
            <person name="Waller R.F."/>
            <person name="Patron N.J."/>
            <person name="Cherry J.M."/>
            <person name="Stover N.A."/>
            <person name="Krieger C.J."/>
            <person name="del Toro C."/>
            <person name="Ryder H.F."/>
            <person name="Williamson S.C."/>
            <person name="Barbeau R.A."/>
            <person name="Hamilton E.P."/>
            <person name="Orias E."/>
        </authorList>
    </citation>
    <scope>NUCLEOTIDE SEQUENCE [LARGE SCALE GENOMIC DNA]</scope>
    <source>
        <strain evidence="4">SB210</strain>
    </source>
</reference>
<proteinExistence type="predicted"/>
<evidence type="ECO:0000256" key="1">
    <source>
        <dbReference type="ARBA" id="ARBA00023121"/>
    </source>
</evidence>
<dbReference type="InterPro" id="IPR000582">
    <property type="entry name" value="Acyl-CoA-binding_protein"/>
</dbReference>
<dbReference type="InParanoid" id="Q232M9"/>
<dbReference type="HOGENOM" id="CLU_1589726_0_0_1"/>
<dbReference type="AlphaFoldDB" id="Q232M9"/>
<dbReference type="PROSITE" id="PS51228">
    <property type="entry name" value="ACB_2"/>
    <property type="match status" value="1"/>
</dbReference>
<evidence type="ECO:0000313" key="3">
    <source>
        <dbReference type="EMBL" id="EAR91383.3"/>
    </source>
</evidence>
<dbReference type="GO" id="GO:0000062">
    <property type="term" value="F:fatty-acyl-CoA binding"/>
    <property type="evidence" value="ECO:0007669"/>
    <property type="project" value="InterPro"/>
</dbReference>
<dbReference type="PRINTS" id="PR00689">
    <property type="entry name" value="ACOABINDINGP"/>
</dbReference>
<dbReference type="GeneID" id="7833466"/>
<evidence type="ECO:0000259" key="2">
    <source>
        <dbReference type="PROSITE" id="PS51228"/>
    </source>
</evidence>
<dbReference type="Proteomes" id="UP000009168">
    <property type="component" value="Unassembled WGS sequence"/>
</dbReference>
<keyword evidence="4" id="KW-1185">Reference proteome</keyword>
<dbReference type="Pfam" id="PF00887">
    <property type="entry name" value="ACBP"/>
    <property type="match status" value="1"/>
</dbReference>
<dbReference type="PANTHER" id="PTHR23310">
    <property type="entry name" value="ACYL-COA-BINDING PROTEIN, ACBP"/>
    <property type="match status" value="1"/>
</dbReference>
<protein>
    <submittedName>
        <fullName evidence="3">Acyl-CoA-binding protein</fullName>
    </submittedName>
</protein>
<dbReference type="PANTHER" id="PTHR23310:SF77">
    <property type="entry name" value="LD25952P"/>
    <property type="match status" value="1"/>
</dbReference>
<dbReference type="KEGG" id="tet:TTHERM_00592690"/>
<name>Q232M9_TETTS</name>
<dbReference type="GO" id="GO:0006631">
    <property type="term" value="P:fatty acid metabolic process"/>
    <property type="evidence" value="ECO:0007669"/>
    <property type="project" value="TreeGrafter"/>
</dbReference>
<feature type="domain" description="ACB" evidence="2">
    <location>
        <begin position="4"/>
        <end position="94"/>
    </location>
</feature>
<evidence type="ECO:0000313" key="4">
    <source>
        <dbReference type="Proteomes" id="UP000009168"/>
    </source>
</evidence>
<sequence>MTSLEERYNKALEFIKNPPADYPPIDMDNTQRLTFYAIFRQIKDGPCKGPQPSRLKVVERAKYDAWKALGKMSKEDAMKKYITEITKLAPGWEKPTPKL</sequence>
<dbReference type="EMBL" id="GG662781">
    <property type="protein sequence ID" value="EAR91383.3"/>
    <property type="molecule type" value="Genomic_DNA"/>
</dbReference>
<keyword evidence="1" id="KW-0446">Lipid-binding</keyword>
<dbReference type="GO" id="GO:0005737">
    <property type="term" value="C:cytoplasm"/>
    <property type="evidence" value="ECO:0007669"/>
    <property type="project" value="TreeGrafter"/>
</dbReference>
<organism evidence="3 4">
    <name type="scientific">Tetrahymena thermophila (strain SB210)</name>
    <dbReference type="NCBI Taxonomy" id="312017"/>
    <lineage>
        <taxon>Eukaryota</taxon>
        <taxon>Sar</taxon>
        <taxon>Alveolata</taxon>
        <taxon>Ciliophora</taxon>
        <taxon>Intramacronucleata</taxon>
        <taxon>Oligohymenophorea</taxon>
        <taxon>Hymenostomatida</taxon>
        <taxon>Tetrahymenina</taxon>
        <taxon>Tetrahymenidae</taxon>
        <taxon>Tetrahymena</taxon>
    </lineage>
</organism>
<dbReference type="STRING" id="312017.Q232M9"/>